<name>A0A4S8L6B5_DENBC</name>
<accession>A0A4S8L6B5</accession>
<protein>
    <submittedName>
        <fullName evidence="1">Uncharacterized protein</fullName>
    </submittedName>
</protein>
<gene>
    <name evidence="1" type="ORF">K435DRAFT_843966</name>
</gene>
<dbReference type="AlphaFoldDB" id="A0A4S8L6B5"/>
<sequence length="239" mass="26703">MHKVGIEDTTPELWIQFNSRQMSQKDVDGAKLIERDRPRHTWNSFSEYSVDTVDDPSLPLGFHSTGGSGTDGSRGVFEVKNECPEFELELEGNIVSGSGCVIIDKKAQLSGKHSLSLLMLEMSHIAVPSAVPTPTILYPESSEVLFPLKFNWTCQANVFVFVPTANKKHISTMVFINPVNKKKDEEKNLELQEQAEVQPIESVSVDSHVPSNQEVPENFLTIIGFQILIFRKSLRCANT</sequence>
<dbReference type="EMBL" id="ML179650">
    <property type="protein sequence ID" value="THU83638.1"/>
    <property type="molecule type" value="Genomic_DNA"/>
</dbReference>
<organism evidence="1 2">
    <name type="scientific">Dendrothele bispora (strain CBS 962.96)</name>
    <dbReference type="NCBI Taxonomy" id="1314807"/>
    <lineage>
        <taxon>Eukaryota</taxon>
        <taxon>Fungi</taxon>
        <taxon>Dikarya</taxon>
        <taxon>Basidiomycota</taxon>
        <taxon>Agaricomycotina</taxon>
        <taxon>Agaricomycetes</taxon>
        <taxon>Agaricomycetidae</taxon>
        <taxon>Agaricales</taxon>
        <taxon>Agaricales incertae sedis</taxon>
        <taxon>Dendrothele</taxon>
    </lineage>
</organism>
<evidence type="ECO:0000313" key="1">
    <source>
        <dbReference type="EMBL" id="THU83638.1"/>
    </source>
</evidence>
<reference evidence="1 2" key="1">
    <citation type="journal article" date="2019" name="Nat. Ecol. Evol.">
        <title>Megaphylogeny resolves global patterns of mushroom evolution.</title>
        <authorList>
            <person name="Varga T."/>
            <person name="Krizsan K."/>
            <person name="Foldi C."/>
            <person name="Dima B."/>
            <person name="Sanchez-Garcia M."/>
            <person name="Sanchez-Ramirez S."/>
            <person name="Szollosi G.J."/>
            <person name="Szarkandi J.G."/>
            <person name="Papp V."/>
            <person name="Albert L."/>
            <person name="Andreopoulos W."/>
            <person name="Angelini C."/>
            <person name="Antonin V."/>
            <person name="Barry K.W."/>
            <person name="Bougher N.L."/>
            <person name="Buchanan P."/>
            <person name="Buyck B."/>
            <person name="Bense V."/>
            <person name="Catcheside P."/>
            <person name="Chovatia M."/>
            <person name="Cooper J."/>
            <person name="Damon W."/>
            <person name="Desjardin D."/>
            <person name="Finy P."/>
            <person name="Geml J."/>
            <person name="Haridas S."/>
            <person name="Hughes K."/>
            <person name="Justo A."/>
            <person name="Karasinski D."/>
            <person name="Kautmanova I."/>
            <person name="Kiss B."/>
            <person name="Kocsube S."/>
            <person name="Kotiranta H."/>
            <person name="LaButti K.M."/>
            <person name="Lechner B.E."/>
            <person name="Liimatainen K."/>
            <person name="Lipzen A."/>
            <person name="Lukacs Z."/>
            <person name="Mihaltcheva S."/>
            <person name="Morgado L.N."/>
            <person name="Niskanen T."/>
            <person name="Noordeloos M.E."/>
            <person name="Ohm R.A."/>
            <person name="Ortiz-Santana B."/>
            <person name="Ovrebo C."/>
            <person name="Racz N."/>
            <person name="Riley R."/>
            <person name="Savchenko A."/>
            <person name="Shiryaev A."/>
            <person name="Soop K."/>
            <person name="Spirin V."/>
            <person name="Szebenyi C."/>
            <person name="Tomsovsky M."/>
            <person name="Tulloss R.E."/>
            <person name="Uehling J."/>
            <person name="Grigoriev I.V."/>
            <person name="Vagvolgyi C."/>
            <person name="Papp T."/>
            <person name="Martin F.M."/>
            <person name="Miettinen O."/>
            <person name="Hibbett D.S."/>
            <person name="Nagy L.G."/>
        </authorList>
    </citation>
    <scope>NUCLEOTIDE SEQUENCE [LARGE SCALE GENOMIC DNA]</scope>
    <source>
        <strain evidence="1 2">CBS 962.96</strain>
    </source>
</reference>
<proteinExistence type="predicted"/>
<evidence type="ECO:0000313" key="2">
    <source>
        <dbReference type="Proteomes" id="UP000297245"/>
    </source>
</evidence>
<keyword evidence="2" id="KW-1185">Reference proteome</keyword>
<dbReference type="Proteomes" id="UP000297245">
    <property type="component" value="Unassembled WGS sequence"/>
</dbReference>